<comment type="caution">
    <text evidence="2">The sequence shown here is derived from an EMBL/GenBank/DDBJ whole genome shotgun (WGS) entry which is preliminary data.</text>
</comment>
<dbReference type="RefSeq" id="WP_111350830.1">
    <property type="nucleotide sequence ID" value="NZ_QLII01000002.1"/>
</dbReference>
<reference evidence="2 3" key="1">
    <citation type="submission" date="2018-06" db="EMBL/GenBank/DDBJ databases">
        <title>Spirosoma sp. HMF3257 Genome sequencing and assembly.</title>
        <authorList>
            <person name="Kang H."/>
            <person name="Cha I."/>
            <person name="Kim H."/>
            <person name="Kang J."/>
            <person name="Joh K."/>
        </authorList>
    </citation>
    <scope>NUCLEOTIDE SEQUENCE [LARGE SCALE GENOMIC DNA]</scope>
    <source>
        <strain evidence="2 3">HMF3257</strain>
    </source>
</reference>
<sequence length="170" mass="17940">MAKSFGLISKSARNKAAEQGTKTLNNTDGTESTSEVEAVLQQNEQVPVAQAEELVKPDAIEPASPPVLEAVNNGPLQIITPVADSIETEPNTTESADKAGTTIKKGGKSKKKVETPAPTPLNAARVSARAHKLLNMISSLENKTQSAIIDELIVLHPLYPKLKALVEAVG</sequence>
<feature type="region of interest" description="Disordered" evidence="1">
    <location>
        <begin position="1"/>
        <end position="51"/>
    </location>
</feature>
<feature type="compositionally biased region" description="Polar residues" evidence="1">
    <location>
        <begin position="20"/>
        <end position="45"/>
    </location>
</feature>
<keyword evidence="3" id="KW-1185">Reference proteome</keyword>
<dbReference type="OrthoDB" id="9949078at2"/>
<dbReference type="EMBL" id="QLII01000002">
    <property type="protein sequence ID" value="RAI73083.1"/>
    <property type="molecule type" value="Genomic_DNA"/>
</dbReference>
<name>A0A327NEE9_9BACT</name>
<proteinExistence type="predicted"/>
<evidence type="ECO:0000313" key="3">
    <source>
        <dbReference type="Proteomes" id="UP000249016"/>
    </source>
</evidence>
<evidence type="ECO:0000313" key="2">
    <source>
        <dbReference type="EMBL" id="RAI73083.1"/>
    </source>
</evidence>
<organism evidence="2 3">
    <name type="scientific">Spirosoma telluris</name>
    <dbReference type="NCBI Taxonomy" id="2183553"/>
    <lineage>
        <taxon>Bacteria</taxon>
        <taxon>Pseudomonadati</taxon>
        <taxon>Bacteroidota</taxon>
        <taxon>Cytophagia</taxon>
        <taxon>Cytophagales</taxon>
        <taxon>Cytophagaceae</taxon>
        <taxon>Spirosoma</taxon>
    </lineage>
</organism>
<dbReference type="Proteomes" id="UP000249016">
    <property type="component" value="Unassembled WGS sequence"/>
</dbReference>
<gene>
    <name evidence="2" type="ORF">HMF3257_37410</name>
</gene>
<accession>A0A327NEE9</accession>
<protein>
    <submittedName>
        <fullName evidence="2">Uncharacterized protein</fullName>
    </submittedName>
</protein>
<feature type="region of interest" description="Disordered" evidence="1">
    <location>
        <begin position="82"/>
        <end position="118"/>
    </location>
</feature>
<evidence type="ECO:0000256" key="1">
    <source>
        <dbReference type="SAM" id="MobiDB-lite"/>
    </source>
</evidence>
<dbReference type="AlphaFoldDB" id="A0A327NEE9"/>